<protein>
    <submittedName>
        <fullName evidence="1">Tail protein X</fullName>
    </submittedName>
</protein>
<dbReference type="EMBL" id="JAUJSQ010000014">
    <property type="protein sequence ID" value="MDN7935196.1"/>
    <property type="molecule type" value="Genomic_DNA"/>
</dbReference>
<evidence type="ECO:0000313" key="2">
    <source>
        <dbReference type="Proteomes" id="UP001171606"/>
    </source>
</evidence>
<organism evidence="1 2">
    <name type="scientific">Burkholderia metallica</name>
    <dbReference type="NCBI Taxonomy" id="488729"/>
    <lineage>
        <taxon>Bacteria</taxon>
        <taxon>Pseudomonadati</taxon>
        <taxon>Pseudomonadota</taxon>
        <taxon>Betaproteobacteria</taxon>
        <taxon>Burkholderiales</taxon>
        <taxon>Burkholderiaceae</taxon>
        <taxon>Burkholderia</taxon>
        <taxon>Burkholderia cepacia complex</taxon>
    </lineage>
</organism>
<evidence type="ECO:0000313" key="1">
    <source>
        <dbReference type="EMBL" id="MDN7935196.1"/>
    </source>
</evidence>
<dbReference type="RefSeq" id="WP_226288758.1">
    <property type="nucleotide sequence ID" value="NZ_JAUJSQ010000014.1"/>
</dbReference>
<dbReference type="Pfam" id="PF05489">
    <property type="entry name" value="Phage_tail_X"/>
    <property type="match status" value="1"/>
</dbReference>
<comment type="caution">
    <text evidence="1">The sequence shown here is derived from an EMBL/GenBank/DDBJ whole genome shotgun (WGS) entry which is preliminary data.</text>
</comment>
<accession>A0ABT8PK05</accession>
<reference evidence="1" key="1">
    <citation type="submission" date="2023-07" db="EMBL/GenBank/DDBJ databases">
        <title>A collection of bacterial strains from the Burkholderia cepacia Research Laboratory and Repository.</title>
        <authorList>
            <person name="Lipuma J."/>
            <person name="Spilker T."/>
            <person name="Caverly L."/>
        </authorList>
    </citation>
    <scope>NUCLEOTIDE SEQUENCE</scope>
    <source>
        <strain evidence="1">AU42020</strain>
    </source>
</reference>
<keyword evidence="2" id="KW-1185">Reference proteome</keyword>
<gene>
    <name evidence="1" type="ORF">QZM52_28385</name>
</gene>
<name>A0ABT8PK05_9BURK</name>
<sequence>MARKSSGVTVRTVAGDTLDVIVFRHYGSVAGAFEFVLQANRHLASVGPVFQVGVEILLPPMPVQSRPIVRLWGTAE</sequence>
<dbReference type="InterPro" id="IPR008861">
    <property type="entry name" value="GpX-like"/>
</dbReference>
<proteinExistence type="predicted"/>
<dbReference type="Proteomes" id="UP001171606">
    <property type="component" value="Unassembled WGS sequence"/>
</dbReference>